<gene>
    <name evidence="3" type="ORF">HBR001_LOCUS3308</name>
</gene>
<dbReference type="AlphaFoldDB" id="A0AAV0TM78"/>
<dbReference type="Gene3D" id="3.10.129.10">
    <property type="entry name" value="Hotdog Thioesterase"/>
    <property type="match status" value="2"/>
</dbReference>
<protein>
    <recommendedName>
        <fullName evidence="5">MaoC-like domain-containing protein</fullName>
    </recommendedName>
</protein>
<name>A0AAV0TM78_HYABA</name>
<evidence type="ECO:0000259" key="2">
    <source>
        <dbReference type="Pfam" id="PF22622"/>
    </source>
</evidence>
<dbReference type="SUPFAM" id="SSF54637">
    <property type="entry name" value="Thioesterase/thiol ester dehydrase-isomerase"/>
    <property type="match status" value="2"/>
</dbReference>
<dbReference type="InterPro" id="IPR002539">
    <property type="entry name" value="MaoC-like_dom"/>
</dbReference>
<dbReference type="PANTHER" id="PTHR13078:SF56">
    <property type="entry name" value="PEROXISOMAL MULTIFUNCTIONAL ENZYME TYPE 2"/>
    <property type="match status" value="1"/>
</dbReference>
<comment type="caution">
    <text evidence="3">The sequence shown here is derived from an EMBL/GenBank/DDBJ whole genome shotgun (WGS) entry which is preliminary data.</text>
</comment>
<feature type="domain" description="Peroxisomal multifunctional enzyme type 2-like N-terminal" evidence="2">
    <location>
        <begin position="19"/>
        <end position="138"/>
    </location>
</feature>
<proteinExistence type="predicted"/>
<dbReference type="Pfam" id="PF22622">
    <property type="entry name" value="MFE-2_hydrat-2_N"/>
    <property type="match status" value="1"/>
</dbReference>
<sequence>MTVDVDKLLSSPERAYTVRYNQRDLLVYAAGIGESSLQFTHELHDSFAAFPLYPVCLLFKGESQDVVPFPPPTFGFLLEDALDSFDPVMMLHAEQSVEILRPLDSMGATLTGRSKLLSCYNKGKNALIETQTLFEDVHGPLVKLVSGSYIRGLTGFPGKGRKSLARVQIPDREPDFQDEIQTSPNQAQIYRLSGDYNSLHVDPDVAASVGFKQPILHGLCSMGVASRSLYKQFCQGDVVRFKSIHVRFSSPCFPGETIQTRMWQESSTDVLFQAVVKERGVVIIDSGKFVFDPKASARL</sequence>
<organism evidence="3 4">
    <name type="scientific">Hyaloperonospora brassicae</name>
    <name type="common">Brassica downy mildew</name>
    <name type="synonym">Peronospora brassicae</name>
    <dbReference type="NCBI Taxonomy" id="162125"/>
    <lineage>
        <taxon>Eukaryota</taxon>
        <taxon>Sar</taxon>
        <taxon>Stramenopiles</taxon>
        <taxon>Oomycota</taxon>
        <taxon>Peronosporomycetes</taxon>
        <taxon>Peronosporales</taxon>
        <taxon>Peronosporaceae</taxon>
        <taxon>Hyaloperonospora</taxon>
    </lineage>
</organism>
<dbReference type="InterPro" id="IPR029069">
    <property type="entry name" value="HotDog_dom_sf"/>
</dbReference>
<feature type="domain" description="MaoC-like" evidence="1">
    <location>
        <begin position="169"/>
        <end position="282"/>
    </location>
</feature>
<dbReference type="PANTHER" id="PTHR13078">
    <property type="entry name" value="PEROXISOMAL MULTIFUNCTIONAL ENZYME TYPE 2-RELATED"/>
    <property type="match status" value="1"/>
</dbReference>
<dbReference type="CDD" id="cd03448">
    <property type="entry name" value="HDE_HSD"/>
    <property type="match status" value="1"/>
</dbReference>
<dbReference type="Proteomes" id="UP001162031">
    <property type="component" value="Unassembled WGS sequence"/>
</dbReference>
<dbReference type="InterPro" id="IPR054357">
    <property type="entry name" value="MFE-2_N"/>
</dbReference>
<dbReference type="GO" id="GO:0005777">
    <property type="term" value="C:peroxisome"/>
    <property type="evidence" value="ECO:0007669"/>
    <property type="project" value="TreeGrafter"/>
</dbReference>
<keyword evidence="4" id="KW-1185">Reference proteome</keyword>
<evidence type="ECO:0000313" key="4">
    <source>
        <dbReference type="Proteomes" id="UP001162031"/>
    </source>
</evidence>
<dbReference type="EMBL" id="CANTFL010000550">
    <property type="protein sequence ID" value="CAI5724224.1"/>
    <property type="molecule type" value="Genomic_DNA"/>
</dbReference>
<dbReference type="GO" id="GO:0006635">
    <property type="term" value="P:fatty acid beta-oxidation"/>
    <property type="evidence" value="ECO:0007669"/>
    <property type="project" value="TreeGrafter"/>
</dbReference>
<evidence type="ECO:0000259" key="1">
    <source>
        <dbReference type="Pfam" id="PF01575"/>
    </source>
</evidence>
<dbReference type="GO" id="GO:0003857">
    <property type="term" value="F:(3S)-3-hydroxyacyl-CoA dehydrogenase (NAD+) activity"/>
    <property type="evidence" value="ECO:0007669"/>
    <property type="project" value="TreeGrafter"/>
</dbReference>
<evidence type="ECO:0000313" key="3">
    <source>
        <dbReference type="EMBL" id="CAI5724224.1"/>
    </source>
</evidence>
<accession>A0AAV0TM78</accession>
<evidence type="ECO:0008006" key="5">
    <source>
        <dbReference type="Google" id="ProtNLM"/>
    </source>
</evidence>
<reference evidence="3" key="1">
    <citation type="submission" date="2022-12" db="EMBL/GenBank/DDBJ databases">
        <authorList>
            <person name="Webb A."/>
        </authorList>
    </citation>
    <scope>NUCLEOTIDE SEQUENCE</scope>
    <source>
        <strain evidence="3">Hp1</strain>
    </source>
</reference>
<dbReference type="Pfam" id="PF01575">
    <property type="entry name" value="MaoC_dehydratas"/>
    <property type="match status" value="1"/>
</dbReference>
<dbReference type="GO" id="GO:0004300">
    <property type="term" value="F:enoyl-CoA hydratase activity"/>
    <property type="evidence" value="ECO:0007669"/>
    <property type="project" value="TreeGrafter"/>
</dbReference>
<dbReference type="GO" id="GO:0044594">
    <property type="term" value="F:17-beta-hydroxysteroid dehydrogenase (NAD+) activity"/>
    <property type="evidence" value="ECO:0007669"/>
    <property type="project" value="TreeGrafter"/>
</dbReference>